<organism evidence="2">
    <name type="scientific">freshwater metagenome</name>
    <dbReference type="NCBI Taxonomy" id="449393"/>
    <lineage>
        <taxon>unclassified sequences</taxon>
        <taxon>metagenomes</taxon>
        <taxon>ecological metagenomes</taxon>
    </lineage>
</organism>
<feature type="domain" description="FAD dependent oxidoreductase" evidence="1">
    <location>
        <begin position="32"/>
        <end position="394"/>
    </location>
</feature>
<dbReference type="SUPFAM" id="SSF51905">
    <property type="entry name" value="FAD/NAD(P)-binding domain"/>
    <property type="match status" value="1"/>
</dbReference>
<dbReference type="PANTHER" id="PTHR13847:SF285">
    <property type="entry name" value="FAD DEPENDENT OXIDOREDUCTASE DOMAIN-CONTAINING PROTEIN"/>
    <property type="match status" value="1"/>
</dbReference>
<reference evidence="2" key="1">
    <citation type="submission" date="2020-05" db="EMBL/GenBank/DDBJ databases">
        <authorList>
            <person name="Chiriac C."/>
            <person name="Salcher M."/>
            <person name="Ghai R."/>
            <person name="Kavagutti S V."/>
        </authorList>
    </citation>
    <scope>NUCLEOTIDE SEQUENCE</scope>
</reference>
<dbReference type="Gene3D" id="3.30.9.10">
    <property type="entry name" value="D-Amino Acid Oxidase, subunit A, domain 2"/>
    <property type="match status" value="1"/>
</dbReference>
<protein>
    <submittedName>
        <fullName evidence="2">Unannotated protein</fullName>
    </submittedName>
</protein>
<evidence type="ECO:0000313" key="2">
    <source>
        <dbReference type="EMBL" id="CAB4966851.1"/>
    </source>
</evidence>
<dbReference type="InterPro" id="IPR006076">
    <property type="entry name" value="FAD-dep_OxRdtase"/>
</dbReference>
<evidence type="ECO:0000259" key="1">
    <source>
        <dbReference type="Pfam" id="PF01266"/>
    </source>
</evidence>
<dbReference type="Pfam" id="PF01266">
    <property type="entry name" value="DAO"/>
    <property type="match status" value="1"/>
</dbReference>
<dbReference type="EMBL" id="CAFBNR010000077">
    <property type="protein sequence ID" value="CAB4966851.1"/>
    <property type="molecule type" value="Genomic_DNA"/>
</dbReference>
<sequence length="459" mass="50526">MPLGRAIPLWQDGVQFDASTRRSSVDGVVEVDVVIVGGGYTGLWTAFYLKQLAPQLSISIVESQFVGFGGSGRNGGWCSAFLPMSPSEMSAEHGAQAMRFLQDQMFATVDEIARIAQSNNIDCDFHKGGTITSASDPAHVERLRHYIDDWHAAGFSDADMTWESADQISQRIRVSSTLGGMYSPHCAVVNPWKLVTGLARTIENLGVVIFEDSRALSIEPRKVTLQHGEVRAKWVVNALESFTSQLPKGKRKIVPLYSLMVATEPLSESVWRSLGWNHRETFADGRNMVTYAQRTADGRIAFGGRGAPYHFGSSISDRYDRNTTIHGRLEKTVCEIFPQISDARFTHHWGGPVGAPRDWHAFANVHVDTGLCSGGGYVGDGVALSNLVGQTLAHQIADTGDALTRSALVQHQSKQWEIEPLRWLGVNSLLALTEFADKVERRTHRPMKRLLALRDGLLG</sequence>
<dbReference type="GO" id="GO:0005737">
    <property type="term" value="C:cytoplasm"/>
    <property type="evidence" value="ECO:0007669"/>
    <property type="project" value="TreeGrafter"/>
</dbReference>
<dbReference type="InterPro" id="IPR036188">
    <property type="entry name" value="FAD/NAD-bd_sf"/>
</dbReference>
<name>A0A6J7LF76_9ZZZZ</name>
<dbReference type="AlphaFoldDB" id="A0A6J7LF76"/>
<gene>
    <name evidence="2" type="ORF">UFOPK3879_01260</name>
</gene>
<dbReference type="PANTHER" id="PTHR13847">
    <property type="entry name" value="SARCOSINE DEHYDROGENASE-RELATED"/>
    <property type="match status" value="1"/>
</dbReference>
<proteinExistence type="predicted"/>
<dbReference type="Gene3D" id="3.50.50.60">
    <property type="entry name" value="FAD/NAD(P)-binding domain"/>
    <property type="match status" value="1"/>
</dbReference>
<accession>A0A6J7LF76</accession>